<organism evidence="1 2">
    <name type="scientific">Macrostomum lignano</name>
    <dbReference type="NCBI Taxonomy" id="282301"/>
    <lineage>
        <taxon>Eukaryota</taxon>
        <taxon>Metazoa</taxon>
        <taxon>Spiralia</taxon>
        <taxon>Lophotrochozoa</taxon>
        <taxon>Platyhelminthes</taxon>
        <taxon>Rhabditophora</taxon>
        <taxon>Macrostomorpha</taxon>
        <taxon>Macrostomida</taxon>
        <taxon>Macrostomidae</taxon>
        <taxon>Macrostomum</taxon>
    </lineage>
</organism>
<keyword evidence="1" id="KW-1185">Reference proteome</keyword>
<sequence length="111" mass="11557">PKSAWQSDLASRLHELQEAALAGVRGADRRGRLATGVAGVHRASPGDSGWRPFFDLASSRTGALAARLAFQFRVQDLRSRTALPVVTTAAGLMGAADPTGFVGRGARSTLG</sequence>
<dbReference type="WBParaSite" id="maker-unitig_29115-snap-gene-0.3-mRNA-1">
    <property type="protein sequence ID" value="maker-unitig_29115-snap-gene-0.3-mRNA-1"/>
    <property type="gene ID" value="maker-unitig_29115-snap-gene-0.3"/>
</dbReference>
<proteinExistence type="predicted"/>
<evidence type="ECO:0000313" key="2">
    <source>
        <dbReference type="WBParaSite" id="maker-unitig_29115-snap-gene-0.3-mRNA-1"/>
    </source>
</evidence>
<name>A0A1I8FCH2_9PLAT</name>
<dbReference type="Proteomes" id="UP000095280">
    <property type="component" value="Unplaced"/>
</dbReference>
<reference evidence="2" key="1">
    <citation type="submission" date="2016-11" db="UniProtKB">
        <authorList>
            <consortium name="WormBaseParasite"/>
        </authorList>
    </citation>
    <scope>IDENTIFICATION</scope>
</reference>
<dbReference type="AlphaFoldDB" id="A0A1I8FCH2"/>
<evidence type="ECO:0000313" key="1">
    <source>
        <dbReference type="Proteomes" id="UP000095280"/>
    </source>
</evidence>
<accession>A0A1I8FCH2</accession>
<protein>
    <submittedName>
        <fullName evidence="2">Type VI secretion system membrane subunit TssM</fullName>
    </submittedName>
</protein>